<evidence type="ECO:0000313" key="9">
    <source>
        <dbReference type="Proteomes" id="UP000553766"/>
    </source>
</evidence>
<accession>A0A840WJD1</accession>
<dbReference type="AlphaFoldDB" id="A0A840WJD1"/>
<keyword evidence="4 7" id="KW-0255">Endonuclease</keyword>
<dbReference type="SUPFAM" id="SSF55486">
    <property type="entry name" value="Metalloproteases ('zincins'), catalytic domain"/>
    <property type="match status" value="1"/>
</dbReference>
<keyword evidence="7" id="KW-0963">Cytoplasm</keyword>
<keyword evidence="5 7" id="KW-0378">Hydrolase</keyword>
<dbReference type="Gene3D" id="3.40.390.30">
    <property type="entry name" value="Metalloproteases ('zincins'), catalytic domain"/>
    <property type="match status" value="1"/>
</dbReference>
<proteinExistence type="inferred from homology"/>
<reference evidence="8 9" key="1">
    <citation type="submission" date="2020-08" db="EMBL/GenBank/DDBJ databases">
        <title>Genomic Encyclopedia of Type Strains, Phase IV (KMG-IV): sequencing the most valuable type-strain genomes for metagenomic binning, comparative biology and taxonomic classification.</title>
        <authorList>
            <person name="Goeker M."/>
        </authorList>
    </citation>
    <scope>NUCLEOTIDE SEQUENCE [LARGE SCALE GENOMIC DNA]</scope>
    <source>
        <strain evidence="8 9">DSM 103377</strain>
    </source>
</reference>
<dbReference type="NCBIfam" id="TIGR00043">
    <property type="entry name" value="rRNA maturation RNase YbeY"/>
    <property type="match status" value="1"/>
</dbReference>
<dbReference type="HAMAP" id="MF_00009">
    <property type="entry name" value="Endoribonucl_YbeY"/>
    <property type="match status" value="1"/>
</dbReference>
<dbReference type="Pfam" id="PF02130">
    <property type="entry name" value="YbeY"/>
    <property type="match status" value="1"/>
</dbReference>
<sequence length="170" mass="18156">MTEIDLVIEDERWAQLPLLTLATRAVDAAMAAAGAPDGYEVALLACDDARIANLNAEFRGKPVPTNVLSWPAFDLAPLSPGEAPGALPPASGFDDTLGDIALAYDTCIAEARAQGKTVEDHVTHLILHGALHLLGFDHETEADAHRMETLESQTLAEMGIRDPYRDMSGP</sequence>
<evidence type="ECO:0000256" key="4">
    <source>
        <dbReference type="ARBA" id="ARBA00022759"/>
    </source>
</evidence>
<feature type="binding site" evidence="7">
    <location>
        <position position="132"/>
    </location>
    <ligand>
        <name>Zn(2+)</name>
        <dbReference type="ChEBI" id="CHEBI:29105"/>
        <note>catalytic</note>
    </ligand>
</feature>
<comment type="function">
    <text evidence="7">Single strand-specific metallo-endoribonuclease involved in late-stage 70S ribosome quality control and in maturation of the 3' terminus of the 16S rRNA.</text>
</comment>
<evidence type="ECO:0000256" key="6">
    <source>
        <dbReference type="ARBA" id="ARBA00022833"/>
    </source>
</evidence>
<dbReference type="InterPro" id="IPR020549">
    <property type="entry name" value="YbeY_CS"/>
</dbReference>
<protein>
    <recommendedName>
        <fullName evidence="7">Endoribonuclease YbeY</fullName>
        <ecNumber evidence="7">3.1.-.-</ecNumber>
    </recommendedName>
</protein>
<dbReference type="InterPro" id="IPR002036">
    <property type="entry name" value="YbeY"/>
</dbReference>
<keyword evidence="7" id="KW-0698">rRNA processing</keyword>
<evidence type="ECO:0000256" key="1">
    <source>
        <dbReference type="ARBA" id="ARBA00010875"/>
    </source>
</evidence>
<dbReference type="GO" id="GO:0004222">
    <property type="term" value="F:metalloendopeptidase activity"/>
    <property type="evidence" value="ECO:0007669"/>
    <property type="project" value="InterPro"/>
</dbReference>
<dbReference type="GO" id="GO:0004521">
    <property type="term" value="F:RNA endonuclease activity"/>
    <property type="evidence" value="ECO:0007669"/>
    <property type="project" value="UniProtKB-UniRule"/>
</dbReference>
<comment type="similarity">
    <text evidence="1 7">Belongs to the endoribonuclease YbeY family.</text>
</comment>
<dbReference type="PROSITE" id="PS01306">
    <property type="entry name" value="UPF0054"/>
    <property type="match status" value="1"/>
</dbReference>
<dbReference type="Proteomes" id="UP000553766">
    <property type="component" value="Unassembled WGS sequence"/>
</dbReference>
<dbReference type="GO" id="GO:0006364">
    <property type="term" value="P:rRNA processing"/>
    <property type="evidence" value="ECO:0007669"/>
    <property type="project" value="UniProtKB-UniRule"/>
</dbReference>
<keyword evidence="7" id="KW-0690">Ribosome biogenesis</keyword>
<dbReference type="PANTHER" id="PTHR46986:SF1">
    <property type="entry name" value="ENDORIBONUCLEASE YBEY, CHLOROPLASTIC"/>
    <property type="match status" value="1"/>
</dbReference>
<comment type="caution">
    <text evidence="8">The sequence shown here is derived from an EMBL/GenBank/DDBJ whole genome shotgun (WGS) entry which is preliminary data.</text>
</comment>
<organism evidence="8 9">
    <name type="scientific">Rubricella aquisinus</name>
    <dbReference type="NCBI Taxonomy" id="2028108"/>
    <lineage>
        <taxon>Bacteria</taxon>
        <taxon>Pseudomonadati</taxon>
        <taxon>Pseudomonadota</taxon>
        <taxon>Alphaproteobacteria</taxon>
        <taxon>Rhodobacterales</taxon>
        <taxon>Paracoccaceae</taxon>
        <taxon>Rubricella</taxon>
    </lineage>
</organism>
<evidence type="ECO:0000313" key="8">
    <source>
        <dbReference type="EMBL" id="MBB5514303.1"/>
    </source>
</evidence>
<evidence type="ECO:0000256" key="2">
    <source>
        <dbReference type="ARBA" id="ARBA00022722"/>
    </source>
</evidence>
<dbReference type="GO" id="GO:0005737">
    <property type="term" value="C:cytoplasm"/>
    <property type="evidence" value="ECO:0007669"/>
    <property type="project" value="UniProtKB-SubCell"/>
</dbReference>
<comment type="subcellular location">
    <subcellularLocation>
        <location evidence="7">Cytoplasm</location>
    </subcellularLocation>
</comment>
<keyword evidence="9" id="KW-1185">Reference proteome</keyword>
<dbReference type="EC" id="3.1.-.-" evidence="7"/>
<dbReference type="RefSeq" id="WP_184007743.1">
    <property type="nucleotide sequence ID" value="NZ_JACIJS010000001.1"/>
</dbReference>
<dbReference type="EMBL" id="JACIJS010000001">
    <property type="protein sequence ID" value="MBB5514303.1"/>
    <property type="molecule type" value="Genomic_DNA"/>
</dbReference>
<gene>
    <name evidence="7" type="primary">ybeY</name>
    <name evidence="8" type="ORF">FHS89_000301</name>
</gene>
<evidence type="ECO:0000256" key="3">
    <source>
        <dbReference type="ARBA" id="ARBA00022723"/>
    </source>
</evidence>
<evidence type="ECO:0000256" key="5">
    <source>
        <dbReference type="ARBA" id="ARBA00022801"/>
    </source>
</evidence>
<dbReference type="GO" id="GO:0008270">
    <property type="term" value="F:zinc ion binding"/>
    <property type="evidence" value="ECO:0007669"/>
    <property type="project" value="UniProtKB-UniRule"/>
</dbReference>
<keyword evidence="2 7" id="KW-0540">Nuclease</keyword>
<evidence type="ECO:0000256" key="7">
    <source>
        <dbReference type="HAMAP-Rule" id="MF_00009"/>
    </source>
</evidence>
<comment type="cofactor">
    <cofactor evidence="7">
        <name>Zn(2+)</name>
        <dbReference type="ChEBI" id="CHEBI:29105"/>
    </cofactor>
    <text evidence="7">Binds 1 zinc ion.</text>
</comment>
<feature type="binding site" evidence="7">
    <location>
        <position position="128"/>
    </location>
    <ligand>
        <name>Zn(2+)</name>
        <dbReference type="ChEBI" id="CHEBI:29105"/>
        <note>catalytic</note>
    </ligand>
</feature>
<feature type="binding site" evidence="7">
    <location>
        <position position="138"/>
    </location>
    <ligand>
        <name>Zn(2+)</name>
        <dbReference type="ChEBI" id="CHEBI:29105"/>
        <note>catalytic</note>
    </ligand>
</feature>
<dbReference type="PANTHER" id="PTHR46986">
    <property type="entry name" value="ENDORIBONUCLEASE YBEY, CHLOROPLASTIC"/>
    <property type="match status" value="1"/>
</dbReference>
<dbReference type="InterPro" id="IPR023091">
    <property type="entry name" value="MetalPrtase_cat_dom_sf_prd"/>
</dbReference>
<keyword evidence="6 7" id="KW-0862">Zinc</keyword>
<name>A0A840WJD1_9RHOB</name>
<keyword evidence="3 7" id="KW-0479">Metal-binding</keyword>